<dbReference type="Proteomes" id="UP000185568">
    <property type="component" value="Unassembled WGS sequence"/>
</dbReference>
<keyword evidence="2" id="KW-1185">Reference proteome</keyword>
<name>A0A1Q8Q2R1_9BACI</name>
<organism evidence="1 2">
    <name type="scientific">Domibacillus antri</name>
    <dbReference type="NCBI Taxonomy" id="1714264"/>
    <lineage>
        <taxon>Bacteria</taxon>
        <taxon>Bacillati</taxon>
        <taxon>Bacillota</taxon>
        <taxon>Bacilli</taxon>
        <taxon>Bacillales</taxon>
        <taxon>Bacillaceae</taxon>
        <taxon>Domibacillus</taxon>
    </lineage>
</organism>
<evidence type="ECO:0000313" key="2">
    <source>
        <dbReference type="Proteomes" id="UP000185568"/>
    </source>
</evidence>
<dbReference type="AlphaFoldDB" id="A0A1Q8Q2R1"/>
<sequence>MKTKARVVTGVKNLHKYFKEIGVDIALTALYRGVKANTIPHRKISPQVFLFNLDEIDAWLAGDESA</sequence>
<dbReference type="RefSeq" id="WP_075399365.1">
    <property type="nucleotide sequence ID" value="NZ_MSDU01000038.1"/>
</dbReference>
<reference evidence="1 2" key="1">
    <citation type="submission" date="2016-12" db="EMBL/GenBank/DDBJ databases">
        <title>Domibacillus antri genome sequencing.</title>
        <authorList>
            <person name="Verma A."/>
            <person name="Krishnamurthi S."/>
        </authorList>
    </citation>
    <scope>NUCLEOTIDE SEQUENCE [LARGE SCALE GENOMIC DNA]</scope>
    <source>
        <strain evidence="1 2">XD80</strain>
    </source>
</reference>
<accession>A0A1Q8Q2R1</accession>
<dbReference type="EMBL" id="MSDU01000038">
    <property type="protein sequence ID" value="OLN21620.1"/>
    <property type="molecule type" value="Genomic_DNA"/>
</dbReference>
<gene>
    <name evidence="1" type="ORF">BTO30_14155</name>
</gene>
<comment type="caution">
    <text evidence="1">The sequence shown here is derived from an EMBL/GenBank/DDBJ whole genome shotgun (WGS) entry which is preliminary data.</text>
</comment>
<dbReference type="OrthoDB" id="2972248at2"/>
<proteinExistence type="predicted"/>
<dbReference type="STRING" id="1714264.BTO30_14155"/>
<evidence type="ECO:0000313" key="1">
    <source>
        <dbReference type="EMBL" id="OLN21620.1"/>
    </source>
</evidence>
<protein>
    <submittedName>
        <fullName evidence="1">Uncharacterized protein</fullName>
    </submittedName>
</protein>